<dbReference type="AlphaFoldDB" id="A0A6A6RWI5"/>
<evidence type="ECO:0000313" key="2">
    <source>
        <dbReference type="Proteomes" id="UP000799753"/>
    </source>
</evidence>
<dbReference type="Proteomes" id="UP000799753">
    <property type="component" value="Unassembled WGS sequence"/>
</dbReference>
<keyword evidence="2" id="KW-1185">Reference proteome</keyword>
<protein>
    <submittedName>
        <fullName evidence="1">Uncharacterized protein</fullName>
    </submittedName>
</protein>
<evidence type="ECO:0000313" key="1">
    <source>
        <dbReference type="EMBL" id="KAF2639505.1"/>
    </source>
</evidence>
<sequence length="333" mass="38464">MPRFTTDITEIPDIFEPVPQVQPQGRQRVNIHTTIRDALKAIETNHLCGERDLIERYTEVLVRTLQQWKDDLSTPPKYLAHILEEQYLAEDGYSQEYRLSKLNDQDSAAGQALQKACEVTGCSLFISALMRTKVEVTPEGSDFEEYATSSDVDYETCWELDHIVDMSGQLLCYGAQTSQDEILDLERFYDFVEDIEDGVALSVFLIVPHVHIFLDILADATPNNMQPLLTYFRLRYHDEIAAQEKHTTVHRLCTRFIEREEARLREGSRKSNLSRYKHPVVSVIDATLFMDDIPLLKRSLRCLRNVAVSVFVELRDRVEKIPFAYLVEGLQIF</sequence>
<name>A0A6A6RWI5_9PLEO</name>
<proteinExistence type="predicted"/>
<organism evidence="1 2">
    <name type="scientific">Massarina eburnea CBS 473.64</name>
    <dbReference type="NCBI Taxonomy" id="1395130"/>
    <lineage>
        <taxon>Eukaryota</taxon>
        <taxon>Fungi</taxon>
        <taxon>Dikarya</taxon>
        <taxon>Ascomycota</taxon>
        <taxon>Pezizomycotina</taxon>
        <taxon>Dothideomycetes</taxon>
        <taxon>Pleosporomycetidae</taxon>
        <taxon>Pleosporales</taxon>
        <taxon>Massarineae</taxon>
        <taxon>Massarinaceae</taxon>
        <taxon>Massarina</taxon>
    </lineage>
</organism>
<accession>A0A6A6RWI5</accession>
<gene>
    <name evidence="1" type="ORF">P280DRAFT_38854</name>
</gene>
<reference evidence="1" key="1">
    <citation type="journal article" date="2020" name="Stud. Mycol.">
        <title>101 Dothideomycetes genomes: a test case for predicting lifestyles and emergence of pathogens.</title>
        <authorList>
            <person name="Haridas S."/>
            <person name="Albert R."/>
            <person name="Binder M."/>
            <person name="Bloem J."/>
            <person name="Labutti K."/>
            <person name="Salamov A."/>
            <person name="Andreopoulos B."/>
            <person name="Baker S."/>
            <person name="Barry K."/>
            <person name="Bills G."/>
            <person name="Bluhm B."/>
            <person name="Cannon C."/>
            <person name="Castanera R."/>
            <person name="Culley D."/>
            <person name="Daum C."/>
            <person name="Ezra D."/>
            <person name="Gonzalez J."/>
            <person name="Henrissat B."/>
            <person name="Kuo A."/>
            <person name="Liang C."/>
            <person name="Lipzen A."/>
            <person name="Lutzoni F."/>
            <person name="Magnuson J."/>
            <person name="Mondo S."/>
            <person name="Nolan M."/>
            <person name="Ohm R."/>
            <person name="Pangilinan J."/>
            <person name="Park H.-J."/>
            <person name="Ramirez L."/>
            <person name="Alfaro M."/>
            <person name="Sun H."/>
            <person name="Tritt A."/>
            <person name="Yoshinaga Y."/>
            <person name="Zwiers L.-H."/>
            <person name="Turgeon B."/>
            <person name="Goodwin S."/>
            <person name="Spatafora J."/>
            <person name="Crous P."/>
            <person name="Grigoriev I."/>
        </authorList>
    </citation>
    <scope>NUCLEOTIDE SEQUENCE</scope>
    <source>
        <strain evidence="1">CBS 473.64</strain>
    </source>
</reference>
<dbReference type="EMBL" id="MU006786">
    <property type="protein sequence ID" value="KAF2639505.1"/>
    <property type="molecule type" value="Genomic_DNA"/>
</dbReference>